<evidence type="ECO:0000256" key="16">
    <source>
        <dbReference type="RuleBase" id="RU000485"/>
    </source>
</evidence>
<dbReference type="SMART" id="SM01350">
    <property type="entry name" value="6PGD"/>
    <property type="match status" value="1"/>
</dbReference>
<feature type="binding site" description="in other chain" evidence="14">
    <location>
        <position position="266"/>
    </location>
    <ligand>
        <name>substrate</name>
        <note>ligand shared between dimeric partners</note>
    </ligand>
</feature>
<feature type="binding site" evidence="15">
    <location>
        <begin position="14"/>
        <end position="19"/>
    </location>
    <ligand>
        <name>NADP(+)</name>
        <dbReference type="ChEBI" id="CHEBI:58349"/>
    </ligand>
</feature>
<feature type="binding site" description="in other chain" evidence="14">
    <location>
        <position position="293"/>
    </location>
    <ligand>
        <name>substrate</name>
        <note>ligand shared between dimeric partners</note>
    </ligand>
</feature>
<accession>A0AA48KLC6</accession>
<evidence type="ECO:0000256" key="4">
    <source>
        <dbReference type="ARBA" id="ARBA00011738"/>
    </source>
</evidence>
<dbReference type="Gene3D" id="3.40.50.720">
    <property type="entry name" value="NAD(P)-binding Rossmann-like Domain"/>
    <property type="match status" value="1"/>
</dbReference>
<evidence type="ECO:0000256" key="9">
    <source>
        <dbReference type="ARBA" id="ARBA00023064"/>
    </source>
</evidence>
<keyword evidence="7 12" id="KW-0521">NADP</keyword>
<dbReference type="Proteomes" id="UP001337723">
    <property type="component" value="Chromosome"/>
</dbReference>
<comment type="function">
    <text evidence="1 12">Catalyzes the oxidative decarboxylation of 6-phosphogluconate to ribulose 5-phosphate and CO(2), with concomitant reduction of NADP to NADPH.</text>
</comment>
<comment type="subunit">
    <text evidence="4 12">Homodimer.</text>
</comment>
<evidence type="ECO:0000256" key="13">
    <source>
        <dbReference type="PIRSR" id="PIRSR000109-1"/>
    </source>
</evidence>
<organism evidence="18 19">
    <name type="scientific">Roseicyclus marinus</name>
    <dbReference type="NCBI Taxonomy" id="2161673"/>
    <lineage>
        <taxon>Bacteria</taxon>
        <taxon>Pseudomonadati</taxon>
        <taxon>Pseudomonadota</taxon>
        <taxon>Alphaproteobacteria</taxon>
        <taxon>Rhodobacterales</taxon>
        <taxon>Roseobacteraceae</taxon>
        <taxon>Roseicyclus</taxon>
    </lineage>
</organism>
<feature type="active site" description="Proton acceptor" evidence="13">
    <location>
        <position position="188"/>
    </location>
</feature>
<evidence type="ECO:0000256" key="1">
    <source>
        <dbReference type="ARBA" id="ARBA00002526"/>
    </source>
</evidence>
<name>A0AA48KLC6_9RHOB</name>
<dbReference type="InterPro" id="IPR006115">
    <property type="entry name" value="6PGDH_NADP-bd"/>
</dbReference>
<dbReference type="PIRSF" id="PIRSF000109">
    <property type="entry name" value="6PGD"/>
    <property type="match status" value="1"/>
</dbReference>
<comment type="pathway">
    <text evidence="2 12 16">Carbohydrate degradation; pentose phosphate pathway; D-ribulose 5-phosphate from D-glucose 6-phosphate (oxidative stage): step 3/3.</text>
</comment>
<dbReference type="InterPro" id="IPR006183">
    <property type="entry name" value="Pgluconate_DH"/>
</dbReference>
<dbReference type="PROSITE" id="PS00461">
    <property type="entry name" value="6PGD"/>
    <property type="match status" value="1"/>
</dbReference>
<feature type="binding site" description="in other chain" evidence="14">
    <location>
        <position position="196"/>
    </location>
    <ligand>
        <name>substrate</name>
        <note>ligand shared between dimeric partners</note>
    </ligand>
</feature>
<dbReference type="InterPro" id="IPR008927">
    <property type="entry name" value="6-PGluconate_DH-like_C_sf"/>
</dbReference>
<proteinExistence type="inferred from homology"/>
<dbReference type="InterPro" id="IPR006114">
    <property type="entry name" value="6PGDH_C"/>
</dbReference>
<dbReference type="RefSeq" id="WP_338272784.1">
    <property type="nucleotide sequence ID" value="NZ_AP027266.1"/>
</dbReference>
<evidence type="ECO:0000313" key="19">
    <source>
        <dbReference type="Proteomes" id="UP001337723"/>
    </source>
</evidence>
<feature type="domain" description="6-phosphogluconate dehydrogenase C-terminal" evidence="17">
    <location>
        <begin position="184"/>
        <end position="469"/>
    </location>
</feature>
<evidence type="ECO:0000256" key="14">
    <source>
        <dbReference type="PIRSR" id="PIRSR000109-2"/>
    </source>
</evidence>
<dbReference type="InterPro" id="IPR006113">
    <property type="entry name" value="6PGDH_Gnd/GntZ"/>
</dbReference>
<keyword evidence="19" id="KW-1185">Reference proteome</keyword>
<dbReference type="NCBIfam" id="NF006765">
    <property type="entry name" value="PRK09287.1"/>
    <property type="match status" value="1"/>
</dbReference>
<feature type="binding site" evidence="14">
    <location>
        <position position="451"/>
    </location>
    <ligand>
        <name>substrate</name>
        <note>ligand shared between dimeric partners</note>
    </ligand>
</feature>
<dbReference type="GO" id="GO:0004616">
    <property type="term" value="F:phosphogluconate dehydrogenase (decarboxylating) activity"/>
    <property type="evidence" value="ECO:0007669"/>
    <property type="project" value="UniProtKB-EC"/>
</dbReference>
<dbReference type="Pfam" id="PF03446">
    <property type="entry name" value="NAD_binding_2"/>
    <property type="match status" value="1"/>
</dbReference>
<feature type="active site" description="Proton donor" evidence="13">
    <location>
        <position position="195"/>
    </location>
</feature>
<dbReference type="PRINTS" id="PR00076">
    <property type="entry name" value="6PGDHDRGNASE"/>
</dbReference>
<dbReference type="Pfam" id="PF00393">
    <property type="entry name" value="6PGD"/>
    <property type="match status" value="1"/>
</dbReference>
<dbReference type="SUPFAM" id="SSF51735">
    <property type="entry name" value="NAD(P)-binding Rossmann-fold domains"/>
    <property type="match status" value="1"/>
</dbReference>
<evidence type="ECO:0000256" key="10">
    <source>
        <dbReference type="ARBA" id="ARBA00023126"/>
    </source>
</evidence>
<dbReference type="NCBIfam" id="TIGR00873">
    <property type="entry name" value="gnd"/>
    <property type="match status" value="1"/>
</dbReference>
<dbReference type="FunFam" id="1.10.1040.10:FF:000032">
    <property type="entry name" value="6-phosphogluconate dehydrogenase, decarboxylating"/>
    <property type="match status" value="1"/>
</dbReference>
<feature type="binding site" description="in other chain" evidence="14">
    <location>
        <begin position="134"/>
        <end position="136"/>
    </location>
    <ligand>
        <name>substrate</name>
        <note>ligand shared between dimeric partners</note>
    </ligand>
</feature>
<keyword evidence="10 12" id="KW-0570">Pentose shunt</keyword>
<dbReference type="KEGG" id="rmai:MACH21_29350"/>
<feature type="binding site" description="in other chain" evidence="14">
    <location>
        <position position="108"/>
    </location>
    <ligand>
        <name>substrate</name>
        <note>ligand shared between dimeric partners</note>
    </ligand>
</feature>
<dbReference type="EC" id="1.1.1.44" evidence="5 12"/>
<dbReference type="AlphaFoldDB" id="A0AA48KLC6"/>
<dbReference type="InterPro" id="IPR036291">
    <property type="entry name" value="NAD(P)-bd_dom_sf"/>
</dbReference>
<dbReference type="InterPro" id="IPR006184">
    <property type="entry name" value="6PGdom_BS"/>
</dbReference>
<evidence type="ECO:0000259" key="17">
    <source>
        <dbReference type="SMART" id="SM01350"/>
    </source>
</evidence>
<feature type="binding site" evidence="15">
    <location>
        <begin position="37"/>
        <end position="39"/>
    </location>
    <ligand>
        <name>NADP(+)</name>
        <dbReference type="ChEBI" id="CHEBI:58349"/>
    </ligand>
</feature>
<evidence type="ECO:0000256" key="11">
    <source>
        <dbReference type="ARBA" id="ARBA00048640"/>
    </source>
</evidence>
<feature type="binding site" description="in other chain" evidence="14">
    <location>
        <begin position="191"/>
        <end position="192"/>
    </location>
    <ligand>
        <name>substrate</name>
        <note>ligand shared between dimeric partners</note>
    </ligand>
</feature>
<comment type="catalytic activity">
    <reaction evidence="11 12 16">
        <text>6-phospho-D-gluconate + NADP(+) = D-ribulose 5-phosphate + CO2 + NADPH</text>
        <dbReference type="Rhea" id="RHEA:10116"/>
        <dbReference type="ChEBI" id="CHEBI:16526"/>
        <dbReference type="ChEBI" id="CHEBI:57783"/>
        <dbReference type="ChEBI" id="CHEBI:58121"/>
        <dbReference type="ChEBI" id="CHEBI:58349"/>
        <dbReference type="ChEBI" id="CHEBI:58759"/>
        <dbReference type="EC" id="1.1.1.44"/>
    </reaction>
</comment>
<feature type="binding site" evidence="15">
    <location>
        <position position="108"/>
    </location>
    <ligand>
        <name>NADP(+)</name>
        <dbReference type="ChEBI" id="CHEBI:58349"/>
    </ligand>
</feature>
<evidence type="ECO:0000313" key="18">
    <source>
        <dbReference type="EMBL" id="BDW86758.1"/>
    </source>
</evidence>
<sequence>MDDRRDTAEIGLIGLGTMGANLALNIAETGHRIAVFNRTQSRTRAFVDGAGDLSAMIVPTPDLVSFVAAIARPRRIILMVPAGKAVDDQIAALLPHLDAGDVIVDAGNSDWQDTGRRARALAAQGFDFLGLGVSGGAEGARNGPSMMAGGTDRAYAALDPVLRLIAARFQRTPCVAHLGPEGAGHYVKMVHNGIEYADMQMIAEIYGLMRDGMDRTAPQIATSFARWNEGPLASYLVEITAEVADTMDPEAEKPLLDLIRDSAGQKGTGRWTVIDAQRRAAPLPAVEAAVTARVLSGDSDLRHRGAGIFGKADPLDLSDADLESALIAGKIIAYAQGFSLLAKASTEEDWSLPLPRIAEIWRAGCIIRSAMLDDMARALAEAPEAQLAFAPAFADRLRTHVPALRRVVAAASLAGLPVPALASGLSWFDTLRQPRGTANLIQGLRDRFGAHGFERIDRPGETDLHGPWGTG</sequence>
<dbReference type="Gene3D" id="1.10.1040.10">
    <property type="entry name" value="N-(1-d-carboxylethyl)-l-norvaline Dehydrogenase, domain 2"/>
    <property type="match status" value="1"/>
</dbReference>
<dbReference type="PANTHER" id="PTHR11811">
    <property type="entry name" value="6-PHOSPHOGLUCONATE DEHYDROGENASE"/>
    <property type="match status" value="1"/>
</dbReference>
<keyword evidence="8 12" id="KW-0560">Oxidoreductase</keyword>
<evidence type="ECO:0000256" key="12">
    <source>
        <dbReference type="PIRNR" id="PIRNR000109"/>
    </source>
</evidence>
<dbReference type="SUPFAM" id="SSF48179">
    <property type="entry name" value="6-phosphogluconate dehydrogenase C-terminal domain-like"/>
    <property type="match status" value="1"/>
</dbReference>
<protein>
    <recommendedName>
        <fullName evidence="6 12">6-phosphogluconate dehydrogenase, decarboxylating</fullName>
        <ecNumber evidence="5 12">1.1.1.44</ecNumber>
    </recommendedName>
</protein>
<dbReference type="EMBL" id="AP027266">
    <property type="protein sequence ID" value="BDW86758.1"/>
    <property type="molecule type" value="Genomic_DNA"/>
</dbReference>
<keyword evidence="9 16" id="KW-0311">Gluconate utilization</keyword>
<evidence type="ECO:0000256" key="3">
    <source>
        <dbReference type="ARBA" id="ARBA00008419"/>
    </source>
</evidence>
<evidence type="ECO:0000256" key="8">
    <source>
        <dbReference type="ARBA" id="ARBA00023002"/>
    </source>
</evidence>
<evidence type="ECO:0000256" key="5">
    <source>
        <dbReference type="ARBA" id="ARBA00013011"/>
    </source>
</evidence>
<evidence type="ECO:0000256" key="6">
    <source>
        <dbReference type="ARBA" id="ARBA00018193"/>
    </source>
</evidence>
<dbReference type="InterPro" id="IPR013328">
    <property type="entry name" value="6PGD_dom2"/>
</dbReference>
<feature type="binding site" evidence="14">
    <location>
        <position position="445"/>
    </location>
    <ligand>
        <name>substrate</name>
        <note>ligand shared between dimeric partners</note>
    </ligand>
</feature>
<dbReference type="GO" id="GO:0050661">
    <property type="term" value="F:NADP binding"/>
    <property type="evidence" value="ECO:0007669"/>
    <property type="project" value="InterPro"/>
</dbReference>
<evidence type="ECO:0000256" key="2">
    <source>
        <dbReference type="ARBA" id="ARBA00004874"/>
    </source>
</evidence>
<dbReference type="GO" id="GO:0006098">
    <property type="term" value="P:pentose-phosphate shunt"/>
    <property type="evidence" value="ECO:0007669"/>
    <property type="project" value="UniProtKB-KW"/>
</dbReference>
<gene>
    <name evidence="18" type="ORF">MACH21_29350</name>
</gene>
<evidence type="ECO:0000256" key="7">
    <source>
        <dbReference type="ARBA" id="ARBA00022857"/>
    </source>
</evidence>
<feature type="binding site" evidence="15">
    <location>
        <begin position="80"/>
        <end position="82"/>
    </location>
    <ligand>
        <name>NADP(+)</name>
        <dbReference type="ChEBI" id="CHEBI:58349"/>
    </ligand>
</feature>
<dbReference type="GO" id="GO:0019521">
    <property type="term" value="P:D-gluconate metabolic process"/>
    <property type="evidence" value="ECO:0007669"/>
    <property type="project" value="UniProtKB-KW"/>
</dbReference>
<comment type="similarity">
    <text evidence="3 12 16">Belongs to the 6-phosphogluconate dehydrogenase family.</text>
</comment>
<reference evidence="18 19" key="1">
    <citation type="submission" date="2023-01" db="EMBL/GenBank/DDBJ databases">
        <title>Complete genome sequence of Roseicyclus marinus strain Dej080120_10.</title>
        <authorList>
            <person name="Ueki S."/>
            <person name="Maruyama F."/>
        </authorList>
    </citation>
    <scope>NUCLEOTIDE SEQUENCE [LARGE SCALE GENOMIC DNA]</scope>
    <source>
        <strain evidence="18 19">Dej080120_10</strain>
    </source>
</reference>
<evidence type="ECO:0000256" key="15">
    <source>
        <dbReference type="PIRSR" id="PIRSR000109-3"/>
    </source>
</evidence>
<dbReference type="Gene3D" id="1.20.5.320">
    <property type="entry name" value="6-Phosphogluconate Dehydrogenase, domain 3"/>
    <property type="match status" value="1"/>
</dbReference>